<feature type="chain" id="PRO_5015006684" description="Outer membrane protein beta-barrel domain-containing protein" evidence="1">
    <location>
        <begin position="19"/>
        <end position="201"/>
    </location>
</feature>
<keyword evidence="1" id="KW-0732">Signal</keyword>
<dbReference type="EMBL" id="NIPO01000001">
    <property type="protein sequence ID" value="PJR04576.1"/>
    <property type="molecule type" value="Genomic_DNA"/>
</dbReference>
<sequence>MKKLILLTTFLYSSLSFAQNIKKELWFGQDFELGGGITNLVPNESMMGDAHQSGQLSAFAKIGIVHYKQFSLGLHGSLSRMRVKDPQYYGLFKRTNFYTFGPYVSFYQPIADDMILEPHISYDYSEYTGTSGRKELRFDGDGLGIGLDFEYHTGNNMFVLFGLKYTISKLRATTNPNWEKYLNNYNFLSAKIAFKFAKYRY</sequence>
<name>A0A2M9R6T1_9FLAO</name>
<evidence type="ECO:0008006" key="4">
    <source>
        <dbReference type="Google" id="ProtNLM"/>
    </source>
</evidence>
<dbReference type="Proteomes" id="UP000231960">
    <property type="component" value="Unassembled WGS sequence"/>
</dbReference>
<evidence type="ECO:0000313" key="2">
    <source>
        <dbReference type="EMBL" id="PJR04576.1"/>
    </source>
</evidence>
<reference evidence="2 3" key="1">
    <citation type="submission" date="2017-06" db="EMBL/GenBank/DDBJ databases">
        <title>Description of Avrilella dinanensis gen. nov. sp. nov.</title>
        <authorList>
            <person name="Leyer C."/>
            <person name="Sassi M."/>
            <person name="Minet J."/>
            <person name="Kayal S."/>
            <person name="Cattoir V."/>
        </authorList>
    </citation>
    <scope>NUCLEOTIDE SEQUENCE [LARGE SCALE GENOMIC DNA]</scope>
    <source>
        <strain evidence="2 3">UR159</strain>
    </source>
</reference>
<evidence type="ECO:0000313" key="3">
    <source>
        <dbReference type="Proteomes" id="UP000231960"/>
    </source>
</evidence>
<comment type="caution">
    <text evidence="2">The sequence shown here is derived from an EMBL/GenBank/DDBJ whole genome shotgun (WGS) entry which is preliminary data.</text>
</comment>
<organism evidence="2 3">
    <name type="scientific">Avrilella dinanensis</name>
    <dbReference type="NCBI Taxonomy" id="2008672"/>
    <lineage>
        <taxon>Bacteria</taxon>
        <taxon>Pseudomonadati</taxon>
        <taxon>Bacteroidota</taxon>
        <taxon>Flavobacteriia</taxon>
        <taxon>Flavobacteriales</taxon>
        <taxon>Flavobacteriaceae</taxon>
        <taxon>Avrilella</taxon>
    </lineage>
</organism>
<proteinExistence type="predicted"/>
<dbReference type="RefSeq" id="WP_100678135.1">
    <property type="nucleotide sequence ID" value="NZ_NIPO01000001.1"/>
</dbReference>
<keyword evidence="3" id="KW-1185">Reference proteome</keyword>
<dbReference type="OrthoDB" id="1348224at2"/>
<gene>
    <name evidence="2" type="ORF">CDL10_08490</name>
</gene>
<feature type="signal peptide" evidence="1">
    <location>
        <begin position="1"/>
        <end position="18"/>
    </location>
</feature>
<accession>A0A2M9R6T1</accession>
<protein>
    <recommendedName>
        <fullName evidence="4">Outer membrane protein beta-barrel domain-containing protein</fullName>
    </recommendedName>
</protein>
<dbReference type="AlphaFoldDB" id="A0A2M9R6T1"/>
<evidence type="ECO:0000256" key="1">
    <source>
        <dbReference type="SAM" id="SignalP"/>
    </source>
</evidence>